<feature type="region of interest" description="Disordered" evidence="1">
    <location>
        <begin position="58"/>
        <end position="79"/>
    </location>
</feature>
<name>A0A0H2XW43_BURO1</name>
<sequence length="79" mass="8628">MCAEKMGAQAMACTNFVRMHSKLKCVRESRRQRTHARAVAAATVCGWPARRRDGLAIRHGSDEPHAPLACDSANPDAPQ</sequence>
<evidence type="ECO:0000313" key="2">
    <source>
        <dbReference type="EMBL" id="ABF79217.1"/>
    </source>
</evidence>
<protein>
    <submittedName>
        <fullName evidence="2">Uncharacterized protein</fullName>
    </submittedName>
</protein>
<proteinExistence type="predicted"/>
<gene>
    <name evidence="2" type="ordered locus">Bcen_4331</name>
</gene>
<organism evidence="2">
    <name type="scientific">Burkholderia orbicola (strain AU 1054)</name>
    <dbReference type="NCBI Taxonomy" id="331271"/>
    <lineage>
        <taxon>Bacteria</taxon>
        <taxon>Pseudomonadati</taxon>
        <taxon>Pseudomonadota</taxon>
        <taxon>Betaproteobacteria</taxon>
        <taxon>Burkholderiales</taxon>
        <taxon>Burkholderiaceae</taxon>
        <taxon>Burkholderia</taxon>
        <taxon>Burkholderia cepacia complex</taxon>
        <taxon>Burkholderia orbicola</taxon>
    </lineage>
</organism>
<dbReference type="AlphaFoldDB" id="A0A0H2XW43"/>
<dbReference type="HOGENOM" id="CLU_2599202_0_0_4"/>
<evidence type="ECO:0000256" key="1">
    <source>
        <dbReference type="SAM" id="MobiDB-lite"/>
    </source>
</evidence>
<accession>A0A0H2XW43</accession>
<dbReference type="EMBL" id="CP000379">
    <property type="protein sequence ID" value="ABF79217.1"/>
    <property type="molecule type" value="Genomic_DNA"/>
</dbReference>
<reference evidence="2" key="1">
    <citation type="submission" date="2006-05" db="EMBL/GenBank/DDBJ databases">
        <title>Complete sequence of chromosome 2 of Burkholderia cenocepacia AU 1054.</title>
        <authorList>
            <consortium name="US DOE Joint Genome Institute"/>
            <person name="Copeland A."/>
            <person name="Lucas S."/>
            <person name="Lapidus A."/>
            <person name="Barry K."/>
            <person name="Detter J.C."/>
            <person name="Glavina del Rio T."/>
            <person name="Hammon N."/>
            <person name="Israni S."/>
            <person name="Dalin E."/>
            <person name="Tice H."/>
            <person name="Pitluck S."/>
            <person name="Chain P."/>
            <person name="Malfatti S."/>
            <person name="Shin M."/>
            <person name="Vergez L."/>
            <person name="Schmutz J."/>
            <person name="Larimer F."/>
            <person name="Land M."/>
            <person name="Hauser L."/>
            <person name="Kyrpides N."/>
            <person name="Lykidis A."/>
            <person name="LiPuma J.J."/>
            <person name="Konstantinidis K."/>
            <person name="Tiedje J.M."/>
            <person name="Richardson P."/>
        </authorList>
    </citation>
    <scope>NUCLEOTIDE SEQUENCE [LARGE SCALE GENOMIC DNA]</scope>
    <source>
        <strain evidence="2">AU 1054</strain>
    </source>
</reference>